<dbReference type="RefSeq" id="WP_089355387.1">
    <property type="nucleotide sequence ID" value="NZ_FZPD01000001.1"/>
</dbReference>
<keyword evidence="2" id="KW-0479">Metal-binding</keyword>
<organism evidence="5 6">
    <name type="scientific">Ekhidna lutea</name>
    <dbReference type="NCBI Taxonomy" id="447679"/>
    <lineage>
        <taxon>Bacteria</taxon>
        <taxon>Pseudomonadati</taxon>
        <taxon>Bacteroidota</taxon>
        <taxon>Cytophagia</taxon>
        <taxon>Cytophagales</taxon>
        <taxon>Reichenbachiellaceae</taxon>
        <taxon>Ekhidna</taxon>
    </lineage>
</organism>
<dbReference type="InterPro" id="IPR036127">
    <property type="entry name" value="CcmE-like_sf"/>
</dbReference>
<evidence type="ECO:0000256" key="2">
    <source>
        <dbReference type="ARBA" id="ARBA00022617"/>
    </source>
</evidence>
<protein>
    <submittedName>
        <fullName evidence="5">Cytochrome c-type biogenesis protein CcmE</fullName>
    </submittedName>
</protein>
<dbReference type="SUPFAM" id="SSF82093">
    <property type="entry name" value="Heme chaperone CcmE"/>
    <property type="match status" value="1"/>
</dbReference>
<keyword evidence="4" id="KW-0472">Membrane</keyword>
<keyword evidence="6" id="KW-1185">Reference proteome</keyword>
<dbReference type="Proteomes" id="UP000198393">
    <property type="component" value="Unassembled WGS sequence"/>
</dbReference>
<dbReference type="Gene3D" id="2.40.50.140">
    <property type="entry name" value="Nucleic acid-binding proteins"/>
    <property type="match status" value="1"/>
</dbReference>
<dbReference type="OrthoDB" id="1524250at2"/>
<reference evidence="5 6" key="1">
    <citation type="submission" date="2017-06" db="EMBL/GenBank/DDBJ databases">
        <authorList>
            <person name="Kim H.J."/>
            <person name="Triplett B.A."/>
        </authorList>
    </citation>
    <scope>NUCLEOTIDE SEQUENCE [LARGE SCALE GENOMIC DNA]</scope>
    <source>
        <strain evidence="5 6">DSM 19307</strain>
    </source>
</reference>
<dbReference type="Pfam" id="PF03100">
    <property type="entry name" value="CcmE"/>
    <property type="match status" value="1"/>
</dbReference>
<evidence type="ECO:0000313" key="6">
    <source>
        <dbReference type="Proteomes" id="UP000198393"/>
    </source>
</evidence>
<accession>A0A239FGG6</accession>
<proteinExistence type="predicted"/>
<sequence>MKKKYIAAIIIIAIAITMIISMAGDASTYVSFDEARELSEKGFKKSIHVVGELPKTASGEVVGIEESPDKLSFKFEMLDENGMKQQVLYAEPIPTDFTRSEQVVIVGAYQGDKFVAEKILLKCPSKYQEEPEFTS</sequence>
<keyword evidence="2" id="KW-0349">Heme</keyword>
<evidence type="ECO:0000313" key="5">
    <source>
        <dbReference type="EMBL" id="SNS55262.1"/>
    </source>
</evidence>
<dbReference type="GO" id="GO:0017003">
    <property type="term" value="P:protein-heme linkage"/>
    <property type="evidence" value="ECO:0007669"/>
    <property type="project" value="InterPro"/>
</dbReference>
<dbReference type="InterPro" id="IPR012340">
    <property type="entry name" value="NA-bd_OB-fold"/>
</dbReference>
<keyword evidence="3" id="KW-0201">Cytochrome c-type biogenesis</keyword>
<dbReference type="AlphaFoldDB" id="A0A239FGG6"/>
<keyword evidence="2" id="KW-0408">Iron</keyword>
<gene>
    <name evidence="5" type="ORF">SAMN05421640_0634</name>
</gene>
<dbReference type="GO" id="GO:0005886">
    <property type="term" value="C:plasma membrane"/>
    <property type="evidence" value="ECO:0007669"/>
    <property type="project" value="InterPro"/>
</dbReference>
<evidence type="ECO:0000256" key="3">
    <source>
        <dbReference type="ARBA" id="ARBA00022748"/>
    </source>
</evidence>
<name>A0A239FGG6_EKHLU</name>
<evidence type="ECO:0000256" key="1">
    <source>
        <dbReference type="ARBA" id="ARBA00004370"/>
    </source>
</evidence>
<dbReference type="GO" id="GO:0017004">
    <property type="term" value="P:cytochrome complex assembly"/>
    <property type="evidence" value="ECO:0007669"/>
    <property type="project" value="UniProtKB-KW"/>
</dbReference>
<dbReference type="EMBL" id="FZPD01000001">
    <property type="protein sequence ID" value="SNS55262.1"/>
    <property type="molecule type" value="Genomic_DNA"/>
</dbReference>
<evidence type="ECO:0000256" key="4">
    <source>
        <dbReference type="ARBA" id="ARBA00023136"/>
    </source>
</evidence>
<dbReference type="GO" id="GO:0020037">
    <property type="term" value="F:heme binding"/>
    <property type="evidence" value="ECO:0007669"/>
    <property type="project" value="InterPro"/>
</dbReference>
<comment type="subcellular location">
    <subcellularLocation>
        <location evidence="1">Membrane</location>
    </subcellularLocation>
</comment>
<dbReference type="InterPro" id="IPR004329">
    <property type="entry name" value="CcmE"/>
</dbReference>